<keyword evidence="2" id="KW-0472">Membrane</keyword>
<feature type="transmembrane region" description="Helical" evidence="2">
    <location>
        <begin position="626"/>
        <end position="652"/>
    </location>
</feature>
<feature type="transmembrane region" description="Helical" evidence="2">
    <location>
        <begin position="659"/>
        <end position="679"/>
    </location>
</feature>
<dbReference type="InterPro" id="IPR032812">
    <property type="entry name" value="SbsA_Ig"/>
</dbReference>
<sequence>MSLQILSVTPVGGSASAPFTGIQVVFEVSGCEIVEIDYTCGNHLNVPIVSGQLHTETLVLPNTLNCNCATSIAVYMSCSLGAPGSSKASWSGYLCCPVVTNPSATILSTSCTNGQHTVELSAQVSVAATGTLPAAAQWIWNQANPGLGGSLATSVSPGSTVAVSGTHTYAPGAYTARLLIVVPGGCLPVDVPFTVPPCCATVNLSITKSSGQAGPATEATLAAQVNPPTPTGCPLVVSSYKWVVTTSASDTWEALQQTTATSTSVSTADPIWTRVKISGVPVPQPIPNQVLPLTSAGTYTVAVSVGTAGAGGCNPVESLPFSLSGETTPPTLVGSCAFVLVGATVSAVRLTFSEPMDPATVTDPAHYALTVVPQGGSAVAATTGSASYDTTQHSVDLSGFTSGGSAYQILGGAAVTVTINGVTDVAGNPIAGSTTTSCTAPGGDTTPPRVTGCLFTTDSAGAITAVLVRFSEPVDPAAAANAANYAVTVGGSPVPAGSVSVSYDLSTITARLTGFAVPAGAQVGVVVSGIPDLHGNPIVTDGVANATSCVAPSAPPTPTPPSSGGCACVFLLVIAMLLIAVGAIAILVSACTGFLNPFLLGAGSTLLLLGATLLGLWALLCGPCPAVLLLISTFGILAASLAVLAGVVALFMPGCALGLLILAGAFATIAAALVAIARLTGCLPPSAPPPPPAVAAGAGRGQDA</sequence>
<organism evidence="4 5">
    <name type="scientific">Streptomyces prunicolor</name>
    <dbReference type="NCBI Taxonomy" id="67348"/>
    <lineage>
        <taxon>Bacteria</taxon>
        <taxon>Bacillati</taxon>
        <taxon>Actinomycetota</taxon>
        <taxon>Actinomycetes</taxon>
        <taxon>Kitasatosporales</taxon>
        <taxon>Streptomycetaceae</taxon>
        <taxon>Streptomyces</taxon>
    </lineage>
</organism>
<gene>
    <name evidence="4" type="ORF">R5A26_47020</name>
</gene>
<keyword evidence="2" id="KW-1133">Transmembrane helix</keyword>
<dbReference type="InterPro" id="IPR014755">
    <property type="entry name" value="Cu-Rt/internalin_Ig-like"/>
</dbReference>
<feature type="transmembrane region" description="Helical" evidence="2">
    <location>
        <begin position="598"/>
        <end position="620"/>
    </location>
</feature>
<evidence type="ECO:0000256" key="1">
    <source>
        <dbReference type="ARBA" id="ARBA00022729"/>
    </source>
</evidence>
<dbReference type="Proteomes" id="UP001187346">
    <property type="component" value="Unassembled WGS sequence"/>
</dbReference>
<comment type="caution">
    <text evidence="4">The sequence shown here is derived from an EMBL/GenBank/DDBJ whole genome shotgun (WGS) entry which is preliminary data.</text>
</comment>
<evidence type="ECO:0000313" key="4">
    <source>
        <dbReference type="EMBL" id="MDV7223491.1"/>
    </source>
</evidence>
<dbReference type="RefSeq" id="WP_317775930.1">
    <property type="nucleotide sequence ID" value="NZ_JAWMAJ010000324.1"/>
</dbReference>
<keyword evidence="5" id="KW-1185">Reference proteome</keyword>
<name>A0ABU4FU87_9ACTN</name>
<keyword evidence="2" id="KW-0812">Transmembrane</keyword>
<dbReference type="Pfam" id="PF13205">
    <property type="entry name" value="Big_5"/>
    <property type="match status" value="1"/>
</dbReference>
<evidence type="ECO:0000256" key="2">
    <source>
        <dbReference type="SAM" id="Phobius"/>
    </source>
</evidence>
<dbReference type="EMBL" id="JAWMAJ010000324">
    <property type="protein sequence ID" value="MDV7223491.1"/>
    <property type="molecule type" value="Genomic_DNA"/>
</dbReference>
<feature type="domain" description="SbsA Ig-like" evidence="3">
    <location>
        <begin position="344"/>
        <end position="436"/>
    </location>
</feature>
<reference evidence="4 5" key="1">
    <citation type="submission" date="2023-10" db="EMBL/GenBank/DDBJ databases">
        <title>Characterization of rhizosphere-enriched actinobacteria from wheat plants lab-grown on chernevaya soil.</title>
        <authorList>
            <person name="Tikhonova E.N."/>
            <person name="Konopkin A."/>
            <person name="Kravchenko I.K."/>
        </authorList>
    </citation>
    <scope>NUCLEOTIDE SEQUENCE [LARGE SCALE GENOMIC DNA]</scope>
    <source>
        <strain evidence="4 5">RR29</strain>
    </source>
</reference>
<protein>
    <submittedName>
        <fullName evidence="4">Ig-like domain-containing protein</fullName>
    </submittedName>
</protein>
<keyword evidence="1" id="KW-0732">Signal</keyword>
<evidence type="ECO:0000259" key="3">
    <source>
        <dbReference type="Pfam" id="PF13205"/>
    </source>
</evidence>
<feature type="transmembrane region" description="Helical" evidence="2">
    <location>
        <begin position="569"/>
        <end position="591"/>
    </location>
</feature>
<accession>A0ABU4FU87</accession>
<dbReference type="Gene3D" id="2.60.40.1220">
    <property type="match status" value="2"/>
</dbReference>
<proteinExistence type="predicted"/>
<evidence type="ECO:0000313" key="5">
    <source>
        <dbReference type="Proteomes" id="UP001187346"/>
    </source>
</evidence>